<reference evidence="1 2" key="1">
    <citation type="submission" date="2015-11" db="EMBL/GenBank/DDBJ databases">
        <title>Genome sequences of Lysobacter enzymogenes strain C3 and Lysobacter antibioticus ATCC 29479.</title>
        <authorList>
            <person name="Kobayashi D.Y."/>
        </authorList>
    </citation>
    <scope>NUCLEOTIDE SEQUENCE [LARGE SCALE GENOMIC DNA]</scope>
    <source>
        <strain evidence="1 2">C3</strain>
    </source>
</reference>
<accession>A0A0S2DQS8</accession>
<name>A0A0S2DQS8_LYSEN</name>
<gene>
    <name evidence="1" type="ORF">GLE_5510</name>
</gene>
<dbReference type="Proteomes" id="UP000061569">
    <property type="component" value="Chromosome"/>
</dbReference>
<dbReference type="AlphaFoldDB" id="A0A0S2DQS8"/>
<organism evidence="1 2">
    <name type="scientific">Lysobacter enzymogenes</name>
    <dbReference type="NCBI Taxonomy" id="69"/>
    <lineage>
        <taxon>Bacteria</taxon>
        <taxon>Pseudomonadati</taxon>
        <taxon>Pseudomonadota</taxon>
        <taxon>Gammaproteobacteria</taxon>
        <taxon>Lysobacterales</taxon>
        <taxon>Lysobacteraceae</taxon>
        <taxon>Lysobacter</taxon>
    </lineage>
</organism>
<evidence type="ECO:0000313" key="1">
    <source>
        <dbReference type="EMBL" id="ALN60851.1"/>
    </source>
</evidence>
<proteinExistence type="predicted"/>
<dbReference type="KEGG" id="lez:GLE_5510"/>
<sequence>MLFLSDALSSNRSLFPPLSAPPESSGGGVVPKTALSLYAMPDSFLSF</sequence>
<protein>
    <submittedName>
        <fullName evidence="1">Uncharacterized protein</fullName>
    </submittedName>
</protein>
<dbReference type="EMBL" id="CP013140">
    <property type="protein sequence ID" value="ALN60851.1"/>
    <property type="molecule type" value="Genomic_DNA"/>
</dbReference>
<evidence type="ECO:0000313" key="2">
    <source>
        <dbReference type="Proteomes" id="UP000061569"/>
    </source>
</evidence>